<evidence type="ECO:0000256" key="5">
    <source>
        <dbReference type="ARBA" id="ARBA00022603"/>
    </source>
</evidence>
<evidence type="ECO:0000256" key="7">
    <source>
        <dbReference type="ARBA" id="ARBA00022691"/>
    </source>
</evidence>
<name>A0A1B7TCP9_9ASCO</name>
<organism evidence="10 11">
    <name type="scientific">Hanseniaspora valbyensis NRRL Y-1626</name>
    <dbReference type="NCBI Taxonomy" id="766949"/>
    <lineage>
        <taxon>Eukaryota</taxon>
        <taxon>Fungi</taxon>
        <taxon>Dikarya</taxon>
        <taxon>Ascomycota</taxon>
        <taxon>Saccharomycotina</taxon>
        <taxon>Saccharomycetes</taxon>
        <taxon>Saccharomycodales</taxon>
        <taxon>Saccharomycodaceae</taxon>
        <taxon>Hanseniaspora</taxon>
    </lineage>
</organism>
<evidence type="ECO:0000256" key="3">
    <source>
        <dbReference type="ARBA" id="ARBA00012834"/>
    </source>
</evidence>
<dbReference type="InterPro" id="IPR016651">
    <property type="entry name" value="LCMT1"/>
</dbReference>
<dbReference type="EC" id="2.1.1.233" evidence="3"/>
<keyword evidence="7" id="KW-0949">S-adenosyl-L-methionine</keyword>
<evidence type="ECO:0000256" key="6">
    <source>
        <dbReference type="ARBA" id="ARBA00022679"/>
    </source>
</evidence>
<dbReference type="OrthoDB" id="203237at2759"/>
<comment type="caution">
    <text evidence="10">The sequence shown here is derived from an EMBL/GenBank/DDBJ whole genome shotgun (WGS) entry which is preliminary data.</text>
</comment>
<evidence type="ECO:0000256" key="4">
    <source>
        <dbReference type="ARBA" id="ARBA00017497"/>
    </source>
</evidence>
<evidence type="ECO:0000256" key="9">
    <source>
        <dbReference type="ARBA" id="ARBA00032526"/>
    </source>
</evidence>
<comment type="similarity">
    <text evidence="2">Belongs to the methyltransferase superfamily. LCMT family.</text>
</comment>
<evidence type="ECO:0000313" key="10">
    <source>
        <dbReference type="EMBL" id="OBA26488.1"/>
    </source>
</evidence>
<dbReference type="Pfam" id="PF04072">
    <property type="entry name" value="LCM"/>
    <property type="match status" value="1"/>
</dbReference>
<reference evidence="11" key="1">
    <citation type="journal article" date="2016" name="Proc. Natl. Acad. Sci. U.S.A.">
        <title>Comparative genomics of biotechnologically important yeasts.</title>
        <authorList>
            <person name="Riley R."/>
            <person name="Haridas S."/>
            <person name="Wolfe K.H."/>
            <person name="Lopes M.R."/>
            <person name="Hittinger C.T."/>
            <person name="Goeker M."/>
            <person name="Salamov A.A."/>
            <person name="Wisecaver J.H."/>
            <person name="Long T.M."/>
            <person name="Calvey C.H."/>
            <person name="Aerts A.L."/>
            <person name="Barry K.W."/>
            <person name="Choi C."/>
            <person name="Clum A."/>
            <person name="Coughlan A.Y."/>
            <person name="Deshpande S."/>
            <person name="Douglass A.P."/>
            <person name="Hanson S.J."/>
            <person name="Klenk H.-P."/>
            <person name="LaButti K.M."/>
            <person name="Lapidus A."/>
            <person name="Lindquist E.A."/>
            <person name="Lipzen A.M."/>
            <person name="Meier-Kolthoff J.P."/>
            <person name="Ohm R.A."/>
            <person name="Otillar R.P."/>
            <person name="Pangilinan J.L."/>
            <person name="Peng Y."/>
            <person name="Rokas A."/>
            <person name="Rosa C.A."/>
            <person name="Scheuner C."/>
            <person name="Sibirny A.A."/>
            <person name="Slot J.C."/>
            <person name="Stielow J.B."/>
            <person name="Sun H."/>
            <person name="Kurtzman C.P."/>
            <person name="Blackwell M."/>
            <person name="Grigoriev I.V."/>
            <person name="Jeffries T.W."/>
        </authorList>
    </citation>
    <scope>NUCLEOTIDE SEQUENCE [LARGE SCALE GENOMIC DNA]</scope>
    <source>
        <strain evidence="11">NRRL Y-1626</strain>
    </source>
</reference>
<dbReference type="PANTHER" id="PTHR13600:SF21">
    <property type="entry name" value="LEUCINE CARBOXYL METHYLTRANSFERASE 1"/>
    <property type="match status" value="1"/>
</dbReference>
<keyword evidence="5 10" id="KW-0489">Methyltransferase</keyword>
<evidence type="ECO:0000256" key="8">
    <source>
        <dbReference type="ARBA" id="ARBA00029681"/>
    </source>
</evidence>
<keyword evidence="6 10" id="KW-0808">Transferase</keyword>
<accession>A0A1B7TCP9</accession>
<comment type="catalytic activity">
    <reaction evidence="1">
        <text>[phosphatase 2A protein]-C-terminal L-leucine + S-adenosyl-L-methionine = [phosphatase 2A protein]-C-terminal L-leucine methyl ester + S-adenosyl-L-homocysteine</text>
        <dbReference type="Rhea" id="RHEA:48544"/>
        <dbReference type="Rhea" id="RHEA-COMP:12134"/>
        <dbReference type="Rhea" id="RHEA-COMP:12135"/>
        <dbReference type="ChEBI" id="CHEBI:57856"/>
        <dbReference type="ChEBI" id="CHEBI:59789"/>
        <dbReference type="ChEBI" id="CHEBI:90516"/>
        <dbReference type="ChEBI" id="CHEBI:90517"/>
        <dbReference type="EC" id="2.1.1.233"/>
    </reaction>
</comment>
<sequence>MNSFEKSNLQQTDMQSLQSRILSLKKLSSLYTGNQEYTNLLKLYKKYLNYKDTSSPFLSVFAKKIRKVNRATQSQLVQESPIITLGTMLRILSIDQSLEEKMLKYGPENIQILSFGAGSDLRFQQDKYSKCSNIIELDFKESIDYKQKSLPAKNNIKYVACDLINIDEVISSLTPLLQKKHMHTIILMECLLCYLPINIADAYFDFFNNVVTENKSELLHYVIYDPVALSKNDSFINIMCDNLQKFNNLQMYSLKNIDTIDDYLARFKNKDLKFDCKNLWDYAAARDDKQKLFKLCLVDEFEELKLLLSHYIILNS</sequence>
<dbReference type="InterPro" id="IPR029063">
    <property type="entry name" value="SAM-dependent_MTases_sf"/>
</dbReference>
<dbReference type="GO" id="GO:0018423">
    <property type="term" value="F:protein C-terminal leucine carboxyl O-methyltransferase activity"/>
    <property type="evidence" value="ECO:0007669"/>
    <property type="project" value="UniProtKB-EC"/>
</dbReference>
<evidence type="ECO:0000256" key="2">
    <source>
        <dbReference type="ARBA" id="ARBA00010703"/>
    </source>
</evidence>
<dbReference type="SUPFAM" id="SSF53335">
    <property type="entry name" value="S-adenosyl-L-methionine-dependent methyltransferases"/>
    <property type="match status" value="1"/>
</dbReference>
<gene>
    <name evidence="10" type="ORF">HANVADRAFT_2739</name>
</gene>
<keyword evidence="11" id="KW-1185">Reference proteome</keyword>
<dbReference type="Gene3D" id="3.40.50.150">
    <property type="entry name" value="Vaccinia Virus protein VP39"/>
    <property type="match status" value="1"/>
</dbReference>
<protein>
    <recommendedName>
        <fullName evidence="4">Leucine carboxyl methyltransferase 1</fullName>
        <ecNumber evidence="3">2.1.1.233</ecNumber>
    </recommendedName>
    <alternativeName>
        <fullName evidence="8">Protein phosphatase methyltransferase 1</fullName>
    </alternativeName>
    <alternativeName>
        <fullName evidence="9">[Phosphatase 2A protein]-leucine-carboxy methyltransferase 1</fullName>
    </alternativeName>
</protein>
<dbReference type="PANTHER" id="PTHR13600">
    <property type="entry name" value="LEUCINE CARBOXYL METHYLTRANSFERASE"/>
    <property type="match status" value="1"/>
</dbReference>
<evidence type="ECO:0000313" key="11">
    <source>
        <dbReference type="Proteomes" id="UP000092321"/>
    </source>
</evidence>
<dbReference type="GO" id="GO:0032259">
    <property type="term" value="P:methylation"/>
    <property type="evidence" value="ECO:0007669"/>
    <property type="project" value="UniProtKB-KW"/>
</dbReference>
<dbReference type="InterPro" id="IPR007213">
    <property type="entry name" value="Ppm1/Ppm2/Tcmp"/>
</dbReference>
<dbReference type="AlphaFoldDB" id="A0A1B7TCP9"/>
<proteinExistence type="inferred from homology"/>
<evidence type="ECO:0000256" key="1">
    <source>
        <dbReference type="ARBA" id="ARBA00000724"/>
    </source>
</evidence>
<dbReference type="EMBL" id="LXPE01000017">
    <property type="protein sequence ID" value="OBA26488.1"/>
    <property type="molecule type" value="Genomic_DNA"/>
</dbReference>
<dbReference type="Proteomes" id="UP000092321">
    <property type="component" value="Unassembled WGS sequence"/>
</dbReference>